<evidence type="ECO:0000313" key="13">
    <source>
        <dbReference type="Proteomes" id="UP000621799"/>
    </source>
</evidence>
<dbReference type="PANTHER" id="PTHR43394">
    <property type="entry name" value="ATP-DEPENDENT PERMEASE MDL1, MITOCHONDRIAL"/>
    <property type="match status" value="1"/>
</dbReference>
<keyword evidence="13" id="KW-1185">Reference proteome</keyword>
<protein>
    <submittedName>
        <fullName evidence="12">ABC transporter ATP-binding protein</fullName>
    </submittedName>
</protein>
<evidence type="ECO:0000256" key="9">
    <source>
        <dbReference type="SAM" id="Phobius"/>
    </source>
</evidence>
<dbReference type="InterPro" id="IPR003593">
    <property type="entry name" value="AAA+_ATPase"/>
</dbReference>
<feature type="transmembrane region" description="Helical" evidence="9">
    <location>
        <begin position="261"/>
        <end position="282"/>
    </location>
</feature>
<dbReference type="GO" id="GO:0016887">
    <property type="term" value="F:ATP hydrolysis activity"/>
    <property type="evidence" value="ECO:0007669"/>
    <property type="project" value="InterPro"/>
</dbReference>
<evidence type="ECO:0000256" key="2">
    <source>
        <dbReference type="ARBA" id="ARBA00022448"/>
    </source>
</evidence>
<feature type="transmembrane region" description="Helical" evidence="9">
    <location>
        <begin position="156"/>
        <end position="179"/>
    </location>
</feature>
<dbReference type="GO" id="GO:0005524">
    <property type="term" value="F:ATP binding"/>
    <property type="evidence" value="ECO:0007669"/>
    <property type="project" value="UniProtKB-KW"/>
</dbReference>
<reference evidence="12" key="1">
    <citation type="submission" date="2020-10" db="EMBL/GenBank/DDBJ databases">
        <authorList>
            <person name="Castelo-Branco R."/>
            <person name="Eusebio N."/>
            <person name="Adriana R."/>
            <person name="Vieira A."/>
            <person name="Brugerolle De Fraissinette N."/>
            <person name="Rezende De Castro R."/>
            <person name="Schneider M.P."/>
            <person name="Vasconcelos V."/>
            <person name="Leao P.N."/>
        </authorList>
    </citation>
    <scope>NUCLEOTIDE SEQUENCE</scope>
    <source>
        <strain evidence="12">LEGE 11467</strain>
    </source>
</reference>
<evidence type="ECO:0000313" key="12">
    <source>
        <dbReference type="EMBL" id="MBE9041724.1"/>
    </source>
</evidence>
<organism evidence="12 13">
    <name type="scientific">Zarconia navalis LEGE 11467</name>
    <dbReference type="NCBI Taxonomy" id="1828826"/>
    <lineage>
        <taxon>Bacteria</taxon>
        <taxon>Bacillati</taxon>
        <taxon>Cyanobacteriota</taxon>
        <taxon>Cyanophyceae</taxon>
        <taxon>Oscillatoriophycideae</taxon>
        <taxon>Oscillatoriales</taxon>
        <taxon>Oscillatoriales incertae sedis</taxon>
        <taxon>Zarconia</taxon>
        <taxon>Zarconia navalis</taxon>
    </lineage>
</organism>
<evidence type="ECO:0000256" key="8">
    <source>
        <dbReference type="ARBA" id="ARBA00023136"/>
    </source>
</evidence>
<dbReference type="GO" id="GO:0005886">
    <property type="term" value="C:plasma membrane"/>
    <property type="evidence" value="ECO:0007669"/>
    <property type="project" value="UniProtKB-SubCell"/>
</dbReference>
<sequence>MRARHLFNFDFQRVFYLGRALRIVLESTPYWTMFRFVLVIVQSCIPIVSLYIMKTLIDRVTIGFSSEEGDFSTVFPLIVAMGVVNLLGAVDGAAMGLIAQVQNQIVSDRLFDMLHRKAVCVDLEHYENADYYDVLHRAKGQASSGPMRIVGRAHQILGSSISLLTMAGTLFLLNGWIVGLLFVPVIPRILVRLKFVHIIHLWIERRTATQRQAGYYNNLLTSDNYAKEIRLFGLGDLFIRRFSTLRRQLLKEKLQISTRRAVADFLTTVISVVAMWGAYAYIAYNTVQGNITVGDLVLYNQAFRKAYQSLWGVFNGFASLYEDNQYLAYLFEFLDLDATVVDPIDPKPIPRPMRSGIEFENVDFQYPGSARQALKDISLKIRPGEVIALVGENGSGKTTLIKLLCRLYDPSSGKIAIDDIDIRDVGLAELRRQISVIFQDYAKYHLTARENIWLGNVDAPLEGDDIEKAARRSGAHDVIETLPQQYDNLLGKRFEKGEELSIGQWQKVSIARAFLRDSQLIVLDEPTSALDPKAEYEVFKKFRELLEGQSAVLITHRLSTVKMADCIYVLDGGRIVERGSHDELIALGGTYARLFEIQAKNYR</sequence>
<dbReference type="FunFam" id="3.40.50.300:FF:000221">
    <property type="entry name" value="Multidrug ABC transporter ATP-binding protein"/>
    <property type="match status" value="1"/>
</dbReference>
<comment type="subcellular location">
    <subcellularLocation>
        <location evidence="1">Cell membrane</location>
        <topology evidence="1">Multi-pass membrane protein</topology>
    </subcellularLocation>
</comment>
<evidence type="ECO:0000256" key="7">
    <source>
        <dbReference type="ARBA" id="ARBA00022989"/>
    </source>
</evidence>
<gene>
    <name evidence="12" type="ORF">IQ235_13140</name>
</gene>
<comment type="caution">
    <text evidence="12">The sequence shown here is derived from an EMBL/GenBank/DDBJ whole genome shotgun (WGS) entry which is preliminary data.</text>
</comment>
<dbReference type="Gene3D" id="3.40.50.300">
    <property type="entry name" value="P-loop containing nucleotide triphosphate hydrolases"/>
    <property type="match status" value="1"/>
</dbReference>
<dbReference type="Proteomes" id="UP000621799">
    <property type="component" value="Unassembled WGS sequence"/>
</dbReference>
<keyword evidence="8 9" id="KW-0472">Membrane</keyword>
<keyword evidence="3" id="KW-1003">Cell membrane</keyword>
<dbReference type="SUPFAM" id="SSF52540">
    <property type="entry name" value="P-loop containing nucleoside triphosphate hydrolases"/>
    <property type="match status" value="1"/>
</dbReference>
<evidence type="ECO:0000259" key="11">
    <source>
        <dbReference type="PROSITE" id="PS50929"/>
    </source>
</evidence>
<keyword evidence="6 12" id="KW-0067">ATP-binding</keyword>
<dbReference type="InterPro" id="IPR011527">
    <property type="entry name" value="ABC1_TM_dom"/>
</dbReference>
<name>A0A928Z9I1_9CYAN</name>
<dbReference type="AlphaFoldDB" id="A0A928Z9I1"/>
<dbReference type="InterPro" id="IPR039421">
    <property type="entry name" value="Type_1_exporter"/>
</dbReference>
<dbReference type="SUPFAM" id="SSF90123">
    <property type="entry name" value="ABC transporter transmembrane region"/>
    <property type="match status" value="1"/>
</dbReference>
<dbReference type="PANTHER" id="PTHR43394:SF1">
    <property type="entry name" value="ATP-BINDING CASSETTE SUB-FAMILY B MEMBER 10, MITOCHONDRIAL"/>
    <property type="match status" value="1"/>
</dbReference>
<proteinExistence type="predicted"/>
<feature type="transmembrane region" description="Helical" evidence="9">
    <location>
        <begin position="73"/>
        <end position="99"/>
    </location>
</feature>
<dbReference type="PROSITE" id="PS50893">
    <property type="entry name" value="ABC_TRANSPORTER_2"/>
    <property type="match status" value="1"/>
</dbReference>
<evidence type="ECO:0000256" key="5">
    <source>
        <dbReference type="ARBA" id="ARBA00022741"/>
    </source>
</evidence>
<evidence type="ECO:0000256" key="3">
    <source>
        <dbReference type="ARBA" id="ARBA00022475"/>
    </source>
</evidence>
<dbReference type="InterPro" id="IPR003439">
    <property type="entry name" value="ABC_transporter-like_ATP-bd"/>
</dbReference>
<feature type="domain" description="ABC transporter" evidence="10">
    <location>
        <begin position="357"/>
        <end position="597"/>
    </location>
</feature>
<evidence type="ECO:0000256" key="4">
    <source>
        <dbReference type="ARBA" id="ARBA00022692"/>
    </source>
</evidence>
<keyword evidence="5" id="KW-0547">Nucleotide-binding</keyword>
<dbReference type="PROSITE" id="PS50929">
    <property type="entry name" value="ABC_TM1F"/>
    <property type="match status" value="1"/>
</dbReference>
<dbReference type="InterPro" id="IPR027417">
    <property type="entry name" value="P-loop_NTPase"/>
</dbReference>
<dbReference type="EMBL" id="JADEXN010000237">
    <property type="protein sequence ID" value="MBE9041724.1"/>
    <property type="molecule type" value="Genomic_DNA"/>
</dbReference>
<dbReference type="GO" id="GO:0015421">
    <property type="term" value="F:ABC-type oligopeptide transporter activity"/>
    <property type="evidence" value="ECO:0007669"/>
    <property type="project" value="TreeGrafter"/>
</dbReference>
<dbReference type="Pfam" id="PF00005">
    <property type="entry name" value="ABC_tran"/>
    <property type="match status" value="1"/>
</dbReference>
<dbReference type="SMART" id="SM00382">
    <property type="entry name" value="AAA"/>
    <property type="match status" value="1"/>
</dbReference>
<accession>A0A928Z9I1</accession>
<keyword evidence="7 9" id="KW-1133">Transmembrane helix</keyword>
<dbReference type="Gene3D" id="1.20.1560.10">
    <property type="entry name" value="ABC transporter type 1, transmembrane domain"/>
    <property type="match status" value="1"/>
</dbReference>
<evidence type="ECO:0000259" key="10">
    <source>
        <dbReference type="PROSITE" id="PS50893"/>
    </source>
</evidence>
<evidence type="ECO:0000256" key="6">
    <source>
        <dbReference type="ARBA" id="ARBA00022840"/>
    </source>
</evidence>
<dbReference type="RefSeq" id="WP_264321922.1">
    <property type="nucleotide sequence ID" value="NZ_JADEXN010000237.1"/>
</dbReference>
<keyword evidence="4 9" id="KW-0812">Transmembrane</keyword>
<dbReference type="InterPro" id="IPR036640">
    <property type="entry name" value="ABC1_TM_sf"/>
</dbReference>
<keyword evidence="2" id="KW-0813">Transport</keyword>
<evidence type="ECO:0000256" key="1">
    <source>
        <dbReference type="ARBA" id="ARBA00004651"/>
    </source>
</evidence>
<feature type="transmembrane region" description="Helical" evidence="9">
    <location>
        <begin position="32"/>
        <end position="53"/>
    </location>
</feature>
<feature type="domain" description="ABC transmembrane type-1" evidence="11">
    <location>
        <begin position="36"/>
        <end position="322"/>
    </location>
</feature>